<feature type="transmembrane region" description="Helical" evidence="3">
    <location>
        <begin position="6"/>
        <end position="29"/>
    </location>
</feature>
<dbReference type="GO" id="GO:0006357">
    <property type="term" value="P:regulation of transcription by RNA polymerase II"/>
    <property type="evidence" value="ECO:0007669"/>
    <property type="project" value="TreeGrafter"/>
</dbReference>
<evidence type="ECO:0000256" key="3">
    <source>
        <dbReference type="SAM" id="Phobius"/>
    </source>
</evidence>
<dbReference type="PANTHER" id="PTHR46179">
    <property type="entry name" value="ZINC FINGER PROTEIN"/>
    <property type="match status" value="1"/>
</dbReference>
<dbReference type="InterPro" id="IPR051061">
    <property type="entry name" value="Zinc_finger_trans_reg"/>
</dbReference>
<dbReference type="InterPro" id="IPR013087">
    <property type="entry name" value="Znf_C2H2_type"/>
</dbReference>
<reference evidence="5" key="2">
    <citation type="submission" date="2023-05" db="EMBL/GenBank/DDBJ databases">
        <authorList>
            <consortium name="Lawrence Berkeley National Laboratory"/>
            <person name="Steindorff A."/>
            <person name="Hensen N."/>
            <person name="Bonometti L."/>
            <person name="Westerberg I."/>
            <person name="Brannstrom I.O."/>
            <person name="Guillou S."/>
            <person name="Cros-Aarteil S."/>
            <person name="Calhoun S."/>
            <person name="Haridas S."/>
            <person name="Kuo A."/>
            <person name="Mondo S."/>
            <person name="Pangilinan J."/>
            <person name="Riley R."/>
            <person name="Labutti K."/>
            <person name="Andreopoulos B."/>
            <person name="Lipzen A."/>
            <person name="Chen C."/>
            <person name="Yanf M."/>
            <person name="Daum C."/>
            <person name="Ng V."/>
            <person name="Clum A."/>
            <person name="Ohm R."/>
            <person name="Martin F."/>
            <person name="Silar P."/>
            <person name="Natvig D."/>
            <person name="Lalanne C."/>
            <person name="Gautier V."/>
            <person name="Ament-Velasquez S.L."/>
            <person name="Kruys A."/>
            <person name="Hutchinson M.I."/>
            <person name="Powell A.J."/>
            <person name="Barry K."/>
            <person name="Miller A.N."/>
            <person name="Grigoriev I.V."/>
            <person name="Debuchy R."/>
            <person name="Gladieux P."/>
            <person name="Thoren M.H."/>
            <person name="Johannesson H."/>
        </authorList>
    </citation>
    <scope>NUCLEOTIDE SEQUENCE</scope>
    <source>
        <strain evidence="5">PSN243</strain>
    </source>
</reference>
<keyword evidence="3" id="KW-0472">Membrane</keyword>
<keyword evidence="1" id="KW-0479">Metal-binding</keyword>
<dbReference type="InterPro" id="IPR036236">
    <property type="entry name" value="Znf_C2H2_sf"/>
</dbReference>
<keyword evidence="3" id="KW-0812">Transmembrane</keyword>
<feature type="domain" description="C2H2-type" evidence="4">
    <location>
        <begin position="156"/>
        <end position="184"/>
    </location>
</feature>
<keyword evidence="3" id="KW-1133">Transmembrane helix</keyword>
<gene>
    <name evidence="5" type="ORF">QBC34DRAFT_496707</name>
</gene>
<dbReference type="Proteomes" id="UP001321760">
    <property type="component" value="Unassembled WGS sequence"/>
</dbReference>
<comment type="caution">
    <text evidence="5">The sequence shown here is derived from an EMBL/GenBank/DDBJ whole genome shotgun (WGS) entry which is preliminary data.</text>
</comment>
<dbReference type="Gene3D" id="3.30.160.60">
    <property type="entry name" value="Classic Zinc Finger"/>
    <property type="match status" value="1"/>
</dbReference>
<feature type="non-terminal residue" evidence="5">
    <location>
        <position position="250"/>
    </location>
</feature>
<keyword evidence="1" id="KW-0862">Zinc</keyword>
<evidence type="ECO:0000259" key="4">
    <source>
        <dbReference type="PROSITE" id="PS50157"/>
    </source>
</evidence>
<accession>A0AAV9GCT4</accession>
<evidence type="ECO:0000256" key="2">
    <source>
        <dbReference type="SAM" id="MobiDB-lite"/>
    </source>
</evidence>
<feature type="domain" description="C2H2-type" evidence="4">
    <location>
        <begin position="183"/>
        <end position="211"/>
    </location>
</feature>
<evidence type="ECO:0000313" key="5">
    <source>
        <dbReference type="EMBL" id="KAK4446659.1"/>
    </source>
</evidence>
<keyword evidence="1" id="KW-0863">Zinc-finger</keyword>
<organism evidence="5 6">
    <name type="scientific">Podospora aff. communis PSN243</name>
    <dbReference type="NCBI Taxonomy" id="3040156"/>
    <lineage>
        <taxon>Eukaryota</taxon>
        <taxon>Fungi</taxon>
        <taxon>Dikarya</taxon>
        <taxon>Ascomycota</taxon>
        <taxon>Pezizomycotina</taxon>
        <taxon>Sordariomycetes</taxon>
        <taxon>Sordariomycetidae</taxon>
        <taxon>Sordariales</taxon>
        <taxon>Podosporaceae</taxon>
        <taxon>Podospora</taxon>
    </lineage>
</organism>
<dbReference type="GO" id="GO:0008270">
    <property type="term" value="F:zinc ion binding"/>
    <property type="evidence" value="ECO:0007669"/>
    <property type="project" value="UniProtKB-KW"/>
</dbReference>
<dbReference type="SMART" id="SM00355">
    <property type="entry name" value="ZnF_C2H2"/>
    <property type="match status" value="3"/>
</dbReference>
<protein>
    <recommendedName>
        <fullName evidence="4">C2H2-type domain-containing protein</fullName>
    </recommendedName>
</protein>
<dbReference type="AlphaFoldDB" id="A0AAV9GCT4"/>
<dbReference type="PROSITE" id="PS00028">
    <property type="entry name" value="ZINC_FINGER_C2H2_1"/>
    <property type="match status" value="1"/>
</dbReference>
<dbReference type="PANTHER" id="PTHR46179:SF24">
    <property type="entry name" value="C2H2-TYPE DOMAIN-CONTAINING PROTEIN"/>
    <property type="match status" value="1"/>
</dbReference>
<proteinExistence type="predicted"/>
<dbReference type="EMBL" id="MU865955">
    <property type="protein sequence ID" value="KAK4446659.1"/>
    <property type="molecule type" value="Genomic_DNA"/>
</dbReference>
<reference evidence="5" key="1">
    <citation type="journal article" date="2023" name="Mol. Phylogenet. Evol.">
        <title>Genome-scale phylogeny and comparative genomics of the fungal order Sordariales.</title>
        <authorList>
            <person name="Hensen N."/>
            <person name="Bonometti L."/>
            <person name="Westerberg I."/>
            <person name="Brannstrom I.O."/>
            <person name="Guillou S."/>
            <person name="Cros-Aarteil S."/>
            <person name="Calhoun S."/>
            <person name="Haridas S."/>
            <person name="Kuo A."/>
            <person name="Mondo S."/>
            <person name="Pangilinan J."/>
            <person name="Riley R."/>
            <person name="LaButti K."/>
            <person name="Andreopoulos B."/>
            <person name="Lipzen A."/>
            <person name="Chen C."/>
            <person name="Yan M."/>
            <person name="Daum C."/>
            <person name="Ng V."/>
            <person name="Clum A."/>
            <person name="Steindorff A."/>
            <person name="Ohm R.A."/>
            <person name="Martin F."/>
            <person name="Silar P."/>
            <person name="Natvig D.O."/>
            <person name="Lalanne C."/>
            <person name="Gautier V."/>
            <person name="Ament-Velasquez S.L."/>
            <person name="Kruys A."/>
            <person name="Hutchinson M.I."/>
            <person name="Powell A.J."/>
            <person name="Barry K."/>
            <person name="Miller A.N."/>
            <person name="Grigoriev I.V."/>
            <person name="Debuchy R."/>
            <person name="Gladieux P."/>
            <person name="Hiltunen Thoren M."/>
            <person name="Johannesson H."/>
        </authorList>
    </citation>
    <scope>NUCLEOTIDE SEQUENCE</scope>
    <source>
        <strain evidence="5">PSN243</strain>
    </source>
</reference>
<evidence type="ECO:0000313" key="6">
    <source>
        <dbReference type="Proteomes" id="UP001321760"/>
    </source>
</evidence>
<sequence length="250" mass="28044">MASTGLIVGLSVGLLGSLALGTTVIFFAWQRRWLVRTLDRDVAYSYGGFFGGSHRQQPQQYAQYPEQSPYLFGTVAPRDVEYGPNPAIFNLTMVPREIRPVIKPPAPASPDHPLERSASSVSNTVPGPAAREQREVQDTDSADALNATPAASLNEYQCRHCQLRFDKAYLLNKHITRKHERRYKCNSCDSAFALRADLLRHERARHPNPNEKDGAETSQLFLCKNTGCKTPNKVFNRKDNLMRHSARCAM</sequence>
<feature type="region of interest" description="Disordered" evidence="2">
    <location>
        <begin position="102"/>
        <end position="140"/>
    </location>
</feature>
<keyword evidence="6" id="KW-1185">Reference proteome</keyword>
<dbReference type="PROSITE" id="PS50157">
    <property type="entry name" value="ZINC_FINGER_C2H2_2"/>
    <property type="match status" value="2"/>
</dbReference>
<dbReference type="GO" id="GO:0005634">
    <property type="term" value="C:nucleus"/>
    <property type="evidence" value="ECO:0007669"/>
    <property type="project" value="TreeGrafter"/>
</dbReference>
<name>A0AAV9GCT4_9PEZI</name>
<dbReference type="SUPFAM" id="SSF57667">
    <property type="entry name" value="beta-beta-alpha zinc fingers"/>
    <property type="match status" value="1"/>
</dbReference>
<evidence type="ECO:0000256" key="1">
    <source>
        <dbReference type="PROSITE-ProRule" id="PRU00042"/>
    </source>
</evidence>